<keyword evidence="2" id="KW-0804">Transcription</keyword>
<gene>
    <name evidence="5" type="ORF">FOQG_17124</name>
</gene>
<dbReference type="PANTHER" id="PTHR45747">
    <property type="entry name" value="HISTONE-LYSINE N-METHYLTRANSFERASE E(Z)"/>
    <property type="match status" value="1"/>
</dbReference>
<dbReference type="GO" id="GO:0003682">
    <property type="term" value="F:chromatin binding"/>
    <property type="evidence" value="ECO:0007669"/>
    <property type="project" value="TreeGrafter"/>
</dbReference>
<feature type="compositionally biased region" description="Polar residues" evidence="3">
    <location>
        <begin position="88"/>
        <end position="117"/>
    </location>
</feature>
<feature type="domain" description="SET" evidence="4">
    <location>
        <begin position="487"/>
        <end position="623"/>
    </location>
</feature>
<dbReference type="Pfam" id="PF18600">
    <property type="entry name" value="Ezh2_MCSS_fung"/>
    <property type="match status" value="1"/>
</dbReference>
<dbReference type="HOGENOM" id="CLU_004089_1_0_1"/>
<evidence type="ECO:0000313" key="6">
    <source>
        <dbReference type="Proteomes" id="UP000030663"/>
    </source>
</evidence>
<feature type="compositionally biased region" description="Basic and acidic residues" evidence="3">
    <location>
        <begin position="637"/>
        <end position="646"/>
    </location>
</feature>
<feature type="compositionally biased region" description="Basic residues" evidence="3">
    <location>
        <begin position="791"/>
        <end position="800"/>
    </location>
</feature>
<dbReference type="Gene3D" id="2.170.270.10">
    <property type="entry name" value="SET domain"/>
    <property type="match status" value="1"/>
</dbReference>
<feature type="region of interest" description="Disordered" evidence="3">
    <location>
        <begin position="1"/>
        <end position="60"/>
    </location>
</feature>
<dbReference type="OrthoDB" id="6141102at2759"/>
<feature type="compositionally biased region" description="Acidic residues" evidence="3">
    <location>
        <begin position="689"/>
        <end position="698"/>
    </location>
</feature>
<evidence type="ECO:0000256" key="1">
    <source>
        <dbReference type="ARBA" id="ARBA00023015"/>
    </source>
</evidence>
<dbReference type="InterPro" id="IPR045318">
    <property type="entry name" value="EZH1/2-like"/>
</dbReference>
<feature type="compositionally biased region" description="Basic residues" evidence="3">
    <location>
        <begin position="660"/>
        <end position="680"/>
    </location>
</feature>
<dbReference type="Pfam" id="PF00856">
    <property type="entry name" value="SET"/>
    <property type="match status" value="1"/>
</dbReference>
<feature type="compositionally biased region" description="Low complexity" evidence="3">
    <location>
        <begin position="1"/>
        <end position="10"/>
    </location>
</feature>
<keyword evidence="1" id="KW-0805">Transcription regulation</keyword>
<organism evidence="5 6">
    <name type="scientific">Fusarium oxysporum f. sp. raphani 54005</name>
    <dbReference type="NCBI Taxonomy" id="1089458"/>
    <lineage>
        <taxon>Eukaryota</taxon>
        <taxon>Fungi</taxon>
        <taxon>Dikarya</taxon>
        <taxon>Ascomycota</taxon>
        <taxon>Pezizomycotina</taxon>
        <taxon>Sordariomycetes</taxon>
        <taxon>Hypocreomycetidae</taxon>
        <taxon>Hypocreales</taxon>
        <taxon>Nectriaceae</taxon>
        <taxon>Fusarium</taxon>
        <taxon>Fusarium oxysporum species complex</taxon>
    </lineage>
</organism>
<dbReference type="GO" id="GO:0046976">
    <property type="term" value="F:histone H3K27 methyltransferase activity"/>
    <property type="evidence" value="ECO:0007669"/>
    <property type="project" value="TreeGrafter"/>
</dbReference>
<sequence length="852" mass="95248">MSIAAMAPRPIRSPAPAPAPAPARPPTQIDVINLSLDDSSDLGNNASLPRRSPSPQPARLETTNARFCLIDEAGSPSQTPISPPQKRPGQSSFHSFEPSRPSQPTFRPVQKVTTSNGKSDDAQDMARSSDVRHPNLWHQQAMPSSEHRSPKAIQHLKAISPEYHTPRKPEWDVSRIVQALTTFRQDIKDGHARMASYIIESTKPVERRVLTGKDLFTGLSSEPTLAGKADTMRIKFKEHSKPKSNKREDYYEARPIQTDEERVPPYRFHHVEIKKNILTPNTMLTFVPHLRDLESSEKSKYNVWLQELEDIDRKSGFKPMSREEKVRVTVRSEFASTVSLYLENWLDRLRLPGCDKSTLIRYMANRAPDDAITPRQKSDILNAHRPAESSTPPEANRAVEMFIEAFHCVFYQNESSTKQIALRDVLLLDESVDSIMDTNPMAKNGSLSLNENEFEAVEFNLGTYCILGCLICFSHSCEHGEYDASNSKRSLSMLPRLSDTLGVGYGLFAAECIAQGDFIIEYVGELITHDEGVRREARRGDVFDEESNISYVFTLLENEGMWVDAALYGNLSRYINHASEKSGGDKRGCNITPQILYVNGEYRIKFTATRDIQAGEELFFNYGENFPNLTKKVLDHKAGEMSDEAKKRTRRPNRADHKQGVARKASKSGKKKSDKKKPGKGKTASHQDLDDEDLEMYESPEFIPKLPRKRKREIRDDSEDEYHPTATDATGSCAGSPSTIDSDFALGKGSGSLRKRARRPLKSAVAEHMGKSRGEPRTWGKRGGTRPGSGRPRKHPHRAPKPAPSPMPEQPVAMTPGQPQTGTPEVTQPLVMALGLQGRQAMEIDGGLEDGN</sequence>
<keyword evidence="6" id="KW-1185">Reference proteome</keyword>
<dbReference type="InterPro" id="IPR046341">
    <property type="entry name" value="SET_dom_sf"/>
</dbReference>
<dbReference type="AlphaFoldDB" id="X0B7V8"/>
<dbReference type="SMART" id="SM00317">
    <property type="entry name" value="SET"/>
    <property type="match status" value="1"/>
</dbReference>
<dbReference type="InterPro" id="IPR001214">
    <property type="entry name" value="SET_dom"/>
</dbReference>
<reference evidence="5 6" key="1">
    <citation type="submission" date="2011-11" db="EMBL/GenBank/DDBJ databases">
        <title>The Genome Sequence of Fusarium oxysporum PHW815.</title>
        <authorList>
            <consortium name="The Broad Institute Genome Sequencing Platform"/>
            <person name="Ma L.-J."/>
            <person name="Gale L.R."/>
            <person name="Schwartz D.C."/>
            <person name="Zhou S."/>
            <person name="Corby-Kistler H."/>
            <person name="Young S.K."/>
            <person name="Zeng Q."/>
            <person name="Gargeya S."/>
            <person name="Fitzgerald M."/>
            <person name="Haas B."/>
            <person name="Abouelleil A."/>
            <person name="Alvarado L."/>
            <person name="Arachchi H.M."/>
            <person name="Berlin A."/>
            <person name="Brown A."/>
            <person name="Chapman S.B."/>
            <person name="Chen Z."/>
            <person name="Dunbar C."/>
            <person name="Freedman E."/>
            <person name="Gearin G."/>
            <person name="Goldberg J."/>
            <person name="Griggs A."/>
            <person name="Gujja S."/>
            <person name="Heiman D."/>
            <person name="Howarth C."/>
            <person name="Larson L."/>
            <person name="Lui A."/>
            <person name="MacDonald P.J.P."/>
            <person name="Montmayeur A."/>
            <person name="Murphy C."/>
            <person name="Neiman D."/>
            <person name="Pearson M."/>
            <person name="Priest M."/>
            <person name="Roberts A."/>
            <person name="Saif S."/>
            <person name="Shea T."/>
            <person name="Shenoy N."/>
            <person name="Sisk P."/>
            <person name="Stolte C."/>
            <person name="Sykes S."/>
            <person name="Wortman J."/>
            <person name="Nusbaum C."/>
            <person name="Birren B."/>
        </authorList>
    </citation>
    <scope>NUCLEOTIDE SEQUENCE [LARGE SCALE GENOMIC DNA]</scope>
    <source>
        <strain evidence="5 6">54005</strain>
    </source>
</reference>
<evidence type="ECO:0000313" key="5">
    <source>
        <dbReference type="EMBL" id="EXK78200.1"/>
    </source>
</evidence>
<evidence type="ECO:0000256" key="3">
    <source>
        <dbReference type="SAM" id="MobiDB-lite"/>
    </source>
</evidence>
<dbReference type="Pfam" id="PF18601">
    <property type="entry name" value="EZH2_N"/>
    <property type="match status" value="1"/>
</dbReference>
<dbReference type="PROSITE" id="PS50280">
    <property type="entry name" value="SET"/>
    <property type="match status" value="1"/>
</dbReference>
<protein>
    <recommendedName>
        <fullName evidence="4">SET domain-containing protein</fullName>
    </recommendedName>
</protein>
<dbReference type="SUPFAM" id="SSF82199">
    <property type="entry name" value="SET domain"/>
    <property type="match status" value="1"/>
</dbReference>
<evidence type="ECO:0000256" key="2">
    <source>
        <dbReference type="ARBA" id="ARBA00023163"/>
    </source>
</evidence>
<dbReference type="GO" id="GO:0031507">
    <property type="term" value="P:heterochromatin formation"/>
    <property type="evidence" value="ECO:0007669"/>
    <property type="project" value="TreeGrafter"/>
</dbReference>
<evidence type="ECO:0000259" key="4">
    <source>
        <dbReference type="PROSITE" id="PS50280"/>
    </source>
</evidence>
<feature type="region of interest" description="Disordered" evidence="3">
    <location>
        <begin position="73"/>
        <end position="134"/>
    </location>
</feature>
<name>X0B7V8_FUSOX</name>
<dbReference type="GO" id="GO:0005634">
    <property type="term" value="C:nucleus"/>
    <property type="evidence" value="ECO:0007669"/>
    <property type="project" value="TreeGrafter"/>
</dbReference>
<dbReference type="PANTHER" id="PTHR45747:SF4">
    <property type="entry name" value="HISTONE-LYSINE N-METHYLTRANSFERASE E(Z)"/>
    <property type="match status" value="1"/>
</dbReference>
<dbReference type="InterPro" id="IPR040968">
    <property type="entry name" value="EZH2_MCSS_fung"/>
</dbReference>
<feature type="compositionally biased region" description="Polar residues" evidence="3">
    <location>
        <begin position="727"/>
        <end position="741"/>
    </location>
</feature>
<dbReference type="EMBL" id="JH658536">
    <property type="protein sequence ID" value="EXK78200.1"/>
    <property type="molecule type" value="Genomic_DNA"/>
</dbReference>
<dbReference type="InterPro" id="IPR040595">
    <property type="entry name" value="EZH2_N"/>
</dbReference>
<feature type="region of interest" description="Disordered" evidence="3">
    <location>
        <begin position="637"/>
        <end position="828"/>
    </location>
</feature>
<dbReference type="Proteomes" id="UP000030663">
    <property type="component" value="Unassembled WGS sequence"/>
</dbReference>
<feature type="compositionally biased region" description="Pro residues" evidence="3">
    <location>
        <begin position="11"/>
        <end position="25"/>
    </location>
</feature>
<accession>X0B7V8</accession>
<proteinExistence type="predicted"/>
<feature type="compositionally biased region" description="Polar residues" evidence="3">
    <location>
        <begin position="817"/>
        <end position="826"/>
    </location>
</feature>
<feature type="compositionally biased region" description="Basic and acidic residues" evidence="3">
    <location>
        <begin position="768"/>
        <end position="778"/>
    </location>
</feature>